<dbReference type="AlphaFoldDB" id="A0A0N9WAW6"/>
<protein>
    <submittedName>
        <fullName evidence="1">Uncharacterized protein</fullName>
    </submittedName>
</protein>
<gene>
    <name evidence="1" type="ORF">AO356_21550</name>
</gene>
<evidence type="ECO:0000313" key="1">
    <source>
        <dbReference type="EMBL" id="ALI09285.1"/>
    </source>
</evidence>
<reference evidence="1 2" key="2">
    <citation type="journal article" date="2018" name="Nature">
        <title>Mutant phenotypes for thousands of bacterial genes of unknown function.</title>
        <authorList>
            <person name="Price M.N."/>
            <person name="Wetmore K.M."/>
            <person name="Waters R.J."/>
            <person name="Callaghan M."/>
            <person name="Ray J."/>
            <person name="Liu H."/>
            <person name="Kuehl J.V."/>
            <person name="Melnyk R.A."/>
            <person name="Lamson J.S."/>
            <person name="Suh Y."/>
            <person name="Carlson H.K."/>
            <person name="Esquivel Z."/>
            <person name="Sadeeshkumar H."/>
            <person name="Chakraborty R."/>
            <person name="Zane G.M."/>
            <person name="Rubin B.E."/>
            <person name="Wall J.D."/>
            <person name="Visel A."/>
            <person name="Bristow J."/>
            <person name="Blow M.J."/>
            <person name="Arkin A.P."/>
            <person name="Deutschbauer A.M."/>
        </authorList>
    </citation>
    <scope>NUCLEOTIDE SEQUENCE [LARGE SCALE GENOMIC DNA]</scope>
    <source>
        <strain evidence="1 2">FW300-N2C3</strain>
    </source>
</reference>
<name>A0A0N9WAW6_PSEFL</name>
<dbReference type="Proteomes" id="UP000059425">
    <property type="component" value="Chromosome"/>
</dbReference>
<dbReference type="RefSeq" id="WP_060741459.1">
    <property type="nucleotide sequence ID" value="NZ_CP012831.1"/>
</dbReference>
<reference evidence="2" key="1">
    <citation type="submission" date="2015-09" db="EMBL/GenBank/DDBJ databases">
        <title>Whole genome sequence of Pseudomonas fluorescens FW300-N2C3.</title>
        <authorList>
            <person name="Ray J."/>
            <person name="Melnyk R."/>
            <person name="Deutschbauer A."/>
        </authorList>
    </citation>
    <scope>NUCLEOTIDE SEQUENCE [LARGE SCALE GENOMIC DNA]</scope>
    <source>
        <strain evidence="2">FW300-N2C3</strain>
    </source>
</reference>
<sequence length="775" mass="85685">MNFQLEELPDNSITEAKLVRYLSARIGALFSSVSEMLEDVELNDSAISVGDTLLAQGFQYEVMAETAEPHLVTAGGLKLRVLADASERMSLAAFGADPLGNEDSVPALQKAARAANEAQATLVARGRFKLIGNGLVELTTDCDFSGAVFDCSAWSGRFVFGRKNSAETYGPDSAVVRLLMSSQDLDVGSSRFSGWFGRPEVSDSFVIIYTEQDFYTYRSETKKRIELNRVYKDGVVSSPLRYSLAGVNVSSVKVFRMEDRRRTVKGLTLDIRNNAESNEYVRVSTSLLDLDVRFIQDENIYTPRNPTYVYFAECCQVRARTEMQWAIRNESFNYAYNFQLNTCYDIEITPHADGEGWGATGNNLCQRVTLRDGVLSRVDFHQPFMEWLRLRNMVVGHSGILVTALGTLDLDTVTFHARNMASRSDGFVKGRGDTGGFCDGDLLMRNITIISNKGVGDLELFLHSQSSGTAKPAGTPIEYRFWRRIVVDGLDYRSQLNVPQRLWVRPGKIQFADASIAVCEELTVHNAHGSGLNVEVNLDDRLPSKESLFALKLDLENMVGETIATQGNNANFRVLASIRNCRGFGQEDGIAFKPQAPGEYTMTGGCVSRIDCLGTRPPIAPVLLQAYGTVIVDTHDDRDLVTASQNGDIRLLDCTFRVPVLDRLATLLGALLERPKFFVNGARKRWPLGEDLHGKPGNLELPHSPREGQKVRLVMGYTSNSTAAEVELLIPAVGGRTVFAGFHEDDEPGLGILHRTAETTLAVSGPVWFRYLRLG</sequence>
<evidence type="ECO:0000313" key="2">
    <source>
        <dbReference type="Proteomes" id="UP000059425"/>
    </source>
</evidence>
<dbReference type="EMBL" id="CP012831">
    <property type="protein sequence ID" value="ALI09285.1"/>
    <property type="molecule type" value="Genomic_DNA"/>
</dbReference>
<proteinExistence type="predicted"/>
<accession>A0A0N9WAW6</accession>
<organism evidence="1 2">
    <name type="scientific">Pseudomonas fluorescens</name>
    <dbReference type="NCBI Taxonomy" id="294"/>
    <lineage>
        <taxon>Bacteria</taxon>
        <taxon>Pseudomonadati</taxon>
        <taxon>Pseudomonadota</taxon>
        <taxon>Gammaproteobacteria</taxon>
        <taxon>Pseudomonadales</taxon>
        <taxon>Pseudomonadaceae</taxon>
        <taxon>Pseudomonas</taxon>
    </lineage>
</organism>